<dbReference type="Proteomes" id="UP001214638">
    <property type="component" value="Unassembled WGS sequence"/>
</dbReference>
<dbReference type="Gene3D" id="3.10.580.10">
    <property type="entry name" value="CBS-domain"/>
    <property type="match status" value="1"/>
</dbReference>
<proteinExistence type="predicted"/>
<comment type="caution">
    <text evidence="6">The sequence shown here is derived from an EMBL/GenBank/DDBJ whole genome shotgun (WGS) entry which is preliminary data.</text>
</comment>
<dbReference type="AlphaFoldDB" id="A0AAD9UMY8"/>
<dbReference type="GeneID" id="94337521"/>
<protein>
    <submittedName>
        <fullName evidence="6">Bifunctional CBS domain superfamily/CBS domain/Ancient conserved domain protein family/CNNM</fullName>
    </submittedName>
</protein>
<name>A0AAD9UMY8_9APIC</name>
<feature type="domain" description="CBS" evidence="4">
    <location>
        <begin position="176"/>
        <end position="238"/>
    </location>
</feature>
<feature type="transmembrane region" description="Helical" evidence="3">
    <location>
        <begin position="93"/>
        <end position="114"/>
    </location>
</feature>
<dbReference type="GO" id="GO:0016020">
    <property type="term" value="C:membrane"/>
    <property type="evidence" value="ECO:0007669"/>
    <property type="project" value="UniProtKB-UniRule"/>
</dbReference>
<evidence type="ECO:0000256" key="3">
    <source>
        <dbReference type="SAM" id="Phobius"/>
    </source>
</evidence>
<feature type="transmembrane region" description="Helical" evidence="3">
    <location>
        <begin position="66"/>
        <end position="84"/>
    </location>
</feature>
<evidence type="ECO:0000259" key="4">
    <source>
        <dbReference type="PROSITE" id="PS51371"/>
    </source>
</evidence>
<dbReference type="PROSITE" id="PS51371">
    <property type="entry name" value="CBS"/>
    <property type="match status" value="1"/>
</dbReference>
<gene>
    <name evidence="6" type="ORF">BdWA1_003224</name>
</gene>
<dbReference type="Pfam" id="PF01595">
    <property type="entry name" value="CNNM"/>
    <property type="match status" value="1"/>
</dbReference>
<keyword evidence="1" id="KW-0129">CBS domain</keyword>
<keyword evidence="2 3" id="KW-1133">Transmembrane helix</keyword>
<dbReference type="RefSeq" id="XP_067802391.1">
    <property type="nucleotide sequence ID" value="XM_067948240.1"/>
</dbReference>
<dbReference type="InterPro" id="IPR000644">
    <property type="entry name" value="CBS_dom"/>
</dbReference>
<dbReference type="SUPFAM" id="SSF54631">
    <property type="entry name" value="CBS-domain pair"/>
    <property type="match status" value="1"/>
</dbReference>
<dbReference type="PROSITE" id="PS51846">
    <property type="entry name" value="CNNM"/>
    <property type="match status" value="1"/>
</dbReference>
<dbReference type="InterPro" id="IPR002550">
    <property type="entry name" value="CNNM"/>
</dbReference>
<keyword evidence="2 3" id="KW-0472">Membrane</keyword>
<evidence type="ECO:0000259" key="5">
    <source>
        <dbReference type="PROSITE" id="PS51846"/>
    </source>
</evidence>
<keyword evidence="2 3" id="KW-0812">Transmembrane</keyword>
<sequence length="448" mass="50597">MSLDLTQLQSLSFAEPKSQIEIVNQKRAKAIYRIRKDPNLLLTTLIFTNSMVNAAMVLFFGDLLDVTWGFVVSTLVTAIFGEIAPQSLFVKHALLLCWLFWRVVFVLEILLYPITKPLALLLNWLVGTASQGFYTKQQLKAFVDVQLSCGKSLSTQEAQMLKGCLECSSVCAEMIMTPMEDVFYIEHDTPVTRLLIDNIARHGFSKIPVVDKSKNQCVIGLVLAKDLLLLNLDHHVDLGYLLETFNRTTFAVDAESGILDLINHFKGDSTHVAIVRKSVHNSEFGDPIYKHVGIVTMDDVIEVILQESMEDLTERGLLHKDLIIQRYQKTSEKWQRLARHASKYAFTLDRILDSYSLEKPQFTLELLGMDQTPENLELLTRAKVYRINVNTCLPRHPRIALLRGTLGNMTTKERSTIVAPALIDSRDSNSCVDYITMTTCDVIQLDGG</sequence>
<feature type="domain" description="CNNM transmembrane" evidence="5">
    <location>
        <begin position="1"/>
        <end position="157"/>
    </location>
</feature>
<evidence type="ECO:0000313" key="6">
    <source>
        <dbReference type="EMBL" id="KAK2195548.1"/>
    </source>
</evidence>
<dbReference type="PANTHER" id="PTHR12064">
    <property type="entry name" value="METAL TRANSPORTER CNNM"/>
    <property type="match status" value="1"/>
</dbReference>
<reference evidence="6" key="1">
    <citation type="journal article" date="2023" name="Nat. Microbiol.">
        <title>Babesia duncani multi-omics identifies virulence factors and drug targets.</title>
        <authorList>
            <person name="Singh P."/>
            <person name="Lonardi S."/>
            <person name="Liang Q."/>
            <person name="Vydyam P."/>
            <person name="Khabirova E."/>
            <person name="Fang T."/>
            <person name="Gihaz S."/>
            <person name="Thekkiniath J."/>
            <person name="Munshi M."/>
            <person name="Abel S."/>
            <person name="Ciampossin L."/>
            <person name="Batugedara G."/>
            <person name="Gupta M."/>
            <person name="Lu X.M."/>
            <person name="Lenz T."/>
            <person name="Chakravarty S."/>
            <person name="Cornillot E."/>
            <person name="Hu Y."/>
            <person name="Ma W."/>
            <person name="Gonzalez L.M."/>
            <person name="Sanchez S."/>
            <person name="Estrada K."/>
            <person name="Sanchez-Flores A."/>
            <person name="Montero E."/>
            <person name="Harb O.S."/>
            <person name="Le Roch K.G."/>
            <person name="Mamoun C.B."/>
        </authorList>
    </citation>
    <scope>NUCLEOTIDE SEQUENCE</scope>
    <source>
        <strain evidence="6">WA1</strain>
    </source>
</reference>
<dbReference type="EMBL" id="JALLKP010000004">
    <property type="protein sequence ID" value="KAK2195548.1"/>
    <property type="molecule type" value="Genomic_DNA"/>
</dbReference>
<keyword evidence="7" id="KW-1185">Reference proteome</keyword>
<evidence type="ECO:0000313" key="7">
    <source>
        <dbReference type="Proteomes" id="UP001214638"/>
    </source>
</evidence>
<dbReference type="InterPro" id="IPR045095">
    <property type="entry name" value="ACDP"/>
</dbReference>
<organism evidence="6 7">
    <name type="scientific">Babesia duncani</name>
    <dbReference type="NCBI Taxonomy" id="323732"/>
    <lineage>
        <taxon>Eukaryota</taxon>
        <taxon>Sar</taxon>
        <taxon>Alveolata</taxon>
        <taxon>Apicomplexa</taxon>
        <taxon>Aconoidasida</taxon>
        <taxon>Piroplasmida</taxon>
        <taxon>Babesiidae</taxon>
        <taxon>Babesia</taxon>
    </lineage>
</organism>
<dbReference type="GO" id="GO:0010960">
    <property type="term" value="P:magnesium ion homeostasis"/>
    <property type="evidence" value="ECO:0007669"/>
    <property type="project" value="InterPro"/>
</dbReference>
<evidence type="ECO:0000256" key="2">
    <source>
        <dbReference type="PROSITE-ProRule" id="PRU01193"/>
    </source>
</evidence>
<dbReference type="Pfam" id="PF00571">
    <property type="entry name" value="CBS"/>
    <property type="match status" value="1"/>
</dbReference>
<evidence type="ECO:0000256" key="1">
    <source>
        <dbReference type="PROSITE-ProRule" id="PRU00703"/>
    </source>
</evidence>
<dbReference type="InterPro" id="IPR046342">
    <property type="entry name" value="CBS_dom_sf"/>
</dbReference>
<dbReference type="PANTHER" id="PTHR12064:SF94">
    <property type="entry name" value="UNEXTENDED PROTEIN"/>
    <property type="match status" value="1"/>
</dbReference>
<accession>A0AAD9UMY8</accession>
<feature type="transmembrane region" description="Helical" evidence="3">
    <location>
        <begin position="39"/>
        <end position="60"/>
    </location>
</feature>
<dbReference type="KEGG" id="bdw:94337521"/>